<reference evidence="1" key="1">
    <citation type="submission" date="2016-11" db="EMBL/GenBank/DDBJ databases">
        <authorList>
            <person name="Jaros S."/>
            <person name="Januszkiewicz K."/>
            <person name="Wedrychowicz H."/>
        </authorList>
    </citation>
    <scope>NUCLEOTIDE SEQUENCE</scope>
    <source>
        <strain evidence="1">ACA-DC 565</strain>
    </source>
</reference>
<accession>A0A1K2I520</accession>
<proteinExistence type="predicted"/>
<gene>
    <name evidence="1" type="ORF">LREN565_0455</name>
</gene>
<organism evidence="1">
    <name type="scientific">Loigolactobacillus rennini</name>
    <dbReference type="NCBI Taxonomy" id="238013"/>
    <lineage>
        <taxon>Bacteria</taxon>
        <taxon>Bacillati</taxon>
        <taxon>Bacillota</taxon>
        <taxon>Bacilli</taxon>
        <taxon>Lactobacillales</taxon>
        <taxon>Lactobacillaceae</taxon>
        <taxon>Loigolactobacillus</taxon>
    </lineage>
</organism>
<name>A0A1K2I520_9LACO</name>
<evidence type="ECO:0000313" key="1">
    <source>
        <dbReference type="EMBL" id="SFZ87342.1"/>
    </source>
</evidence>
<protein>
    <submittedName>
        <fullName evidence="1">Uncharacterized protein</fullName>
    </submittedName>
</protein>
<dbReference type="EMBL" id="LT634362">
    <property type="protein sequence ID" value="SFZ87342.1"/>
    <property type="molecule type" value="Genomic_DNA"/>
</dbReference>
<sequence>MHMFIVQNKKRPEATVVTVSPSHFKLVYPKLAPLLQV</sequence>
<dbReference type="AlphaFoldDB" id="A0A1K2I520"/>